<dbReference type="PANTHER" id="PTHR33798">
    <property type="entry name" value="FLAVOPROTEIN OXYGENASE"/>
    <property type="match status" value="1"/>
</dbReference>
<dbReference type="Gene3D" id="2.30.110.10">
    <property type="entry name" value="Electron Transport, Fmn-binding Protein, Chain A"/>
    <property type="match status" value="1"/>
</dbReference>
<feature type="domain" description="Flavin reductase like" evidence="6">
    <location>
        <begin position="95"/>
        <end position="261"/>
    </location>
</feature>
<dbReference type="Proteomes" id="UP001194468">
    <property type="component" value="Unassembled WGS sequence"/>
</dbReference>
<reference evidence="7" key="1">
    <citation type="submission" date="2019-10" db="EMBL/GenBank/DDBJ databases">
        <authorList>
            <consortium name="DOE Joint Genome Institute"/>
            <person name="Kuo A."/>
            <person name="Miyauchi S."/>
            <person name="Kiss E."/>
            <person name="Drula E."/>
            <person name="Kohler A."/>
            <person name="Sanchez-Garcia M."/>
            <person name="Andreopoulos B."/>
            <person name="Barry K.W."/>
            <person name="Bonito G."/>
            <person name="Buee M."/>
            <person name="Carver A."/>
            <person name="Chen C."/>
            <person name="Cichocki N."/>
            <person name="Clum A."/>
            <person name="Culley D."/>
            <person name="Crous P.W."/>
            <person name="Fauchery L."/>
            <person name="Girlanda M."/>
            <person name="Hayes R."/>
            <person name="Keri Z."/>
            <person name="LaButti K."/>
            <person name="Lipzen A."/>
            <person name="Lombard V."/>
            <person name="Magnuson J."/>
            <person name="Maillard F."/>
            <person name="Morin E."/>
            <person name="Murat C."/>
            <person name="Nolan M."/>
            <person name="Ohm R."/>
            <person name="Pangilinan J."/>
            <person name="Pereira M."/>
            <person name="Perotto S."/>
            <person name="Peter M."/>
            <person name="Riley R."/>
            <person name="Sitrit Y."/>
            <person name="Stielow B."/>
            <person name="Szollosi G."/>
            <person name="Zifcakova L."/>
            <person name="Stursova M."/>
            <person name="Spatafora J.W."/>
            <person name="Tedersoo L."/>
            <person name="Vaario L.-M."/>
            <person name="Yamada A."/>
            <person name="Yan M."/>
            <person name="Wang P."/>
            <person name="Xu J."/>
            <person name="Bruns T."/>
            <person name="Baldrian P."/>
            <person name="Vilgalys R."/>
            <person name="Henrissat B."/>
            <person name="Grigoriev I.V."/>
            <person name="Hibbett D."/>
            <person name="Nagy L.G."/>
            <person name="Martin F.M."/>
        </authorList>
    </citation>
    <scope>NUCLEOTIDE SEQUENCE</scope>
    <source>
        <strain evidence="7">BED1</strain>
    </source>
</reference>
<evidence type="ECO:0000256" key="1">
    <source>
        <dbReference type="ARBA" id="ARBA00001917"/>
    </source>
</evidence>
<dbReference type="GO" id="GO:0010181">
    <property type="term" value="F:FMN binding"/>
    <property type="evidence" value="ECO:0007669"/>
    <property type="project" value="InterPro"/>
</dbReference>
<comment type="caution">
    <text evidence="7">The sequence shown here is derived from an EMBL/GenBank/DDBJ whole genome shotgun (WGS) entry which is preliminary data.</text>
</comment>
<keyword evidence="2" id="KW-0285">Flavoprotein</keyword>
<feature type="region of interest" description="Disordered" evidence="5">
    <location>
        <begin position="287"/>
        <end position="307"/>
    </location>
</feature>
<dbReference type="InterPro" id="IPR002563">
    <property type="entry name" value="Flavin_Rdtase-like_dom"/>
</dbReference>
<dbReference type="SMART" id="SM00903">
    <property type="entry name" value="Flavin_Reduct"/>
    <property type="match status" value="1"/>
</dbReference>
<comment type="cofactor">
    <cofactor evidence="1">
        <name>FMN</name>
        <dbReference type="ChEBI" id="CHEBI:58210"/>
    </cofactor>
</comment>
<feature type="region of interest" description="Disordered" evidence="5">
    <location>
        <begin position="19"/>
        <end position="41"/>
    </location>
</feature>
<dbReference type="EMBL" id="WHUW01000010">
    <property type="protein sequence ID" value="KAF8441490.1"/>
    <property type="molecule type" value="Genomic_DNA"/>
</dbReference>
<sequence>MPFLPRIQHHLFKNTFTARRFATRPKPEHQSKDLPDFDPAPSFRLTMPPNPKWEPCQGASHNTELDKAWAHDVRGVKTWNPVLLPSRRVYSLLTSAVVPRPIALLSTVSTKGRPNLSMSSYFSLVAHNPPLLSISFAVTSQKTEETRANIMATKEFTVSLVSEPFVEAANAISTDAPEHVDMWALSGLTMAGSSDVRPAWVKESGVGFECKLYHAFDIPEPEMGTVTQTMMLGLIRRIHVRRSVLGEDDTIDLARLRAVSRVGGSRYARIGQGFDLRRPNWSGVKEGYRRGRKGDRGRVGVADSEVE</sequence>
<evidence type="ECO:0000259" key="6">
    <source>
        <dbReference type="SMART" id="SM00903"/>
    </source>
</evidence>
<protein>
    <recommendedName>
        <fullName evidence="6">Flavin reductase like domain-containing protein</fullName>
    </recommendedName>
</protein>
<evidence type="ECO:0000256" key="3">
    <source>
        <dbReference type="ARBA" id="ARBA00022643"/>
    </source>
</evidence>
<reference evidence="7" key="2">
    <citation type="journal article" date="2020" name="Nat. Commun.">
        <title>Large-scale genome sequencing of mycorrhizal fungi provides insights into the early evolution of symbiotic traits.</title>
        <authorList>
            <person name="Miyauchi S."/>
            <person name="Kiss E."/>
            <person name="Kuo A."/>
            <person name="Drula E."/>
            <person name="Kohler A."/>
            <person name="Sanchez-Garcia M."/>
            <person name="Morin E."/>
            <person name="Andreopoulos B."/>
            <person name="Barry K.W."/>
            <person name="Bonito G."/>
            <person name="Buee M."/>
            <person name="Carver A."/>
            <person name="Chen C."/>
            <person name="Cichocki N."/>
            <person name="Clum A."/>
            <person name="Culley D."/>
            <person name="Crous P.W."/>
            <person name="Fauchery L."/>
            <person name="Girlanda M."/>
            <person name="Hayes R.D."/>
            <person name="Keri Z."/>
            <person name="LaButti K."/>
            <person name="Lipzen A."/>
            <person name="Lombard V."/>
            <person name="Magnuson J."/>
            <person name="Maillard F."/>
            <person name="Murat C."/>
            <person name="Nolan M."/>
            <person name="Ohm R.A."/>
            <person name="Pangilinan J."/>
            <person name="Pereira M.F."/>
            <person name="Perotto S."/>
            <person name="Peter M."/>
            <person name="Pfister S."/>
            <person name="Riley R."/>
            <person name="Sitrit Y."/>
            <person name="Stielow J.B."/>
            <person name="Szollosi G."/>
            <person name="Zifcakova L."/>
            <person name="Stursova M."/>
            <person name="Spatafora J.W."/>
            <person name="Tedersoo L."/>
            <person name="Vaario L.M."/>
            <person name="Yamada A."/>
            <person name="Yan M."/>
            <person name="Wang P."/>
            <person name="Xu J."/>
            <person name="Bruns T."/>
            <person name="Baldrian P."/>
            <person name="Vilgalys R."/>
            <person name="Dunand C."/>
            <person name="Henrissat B."/>
            <person name="Grigoriev I.V."/>
            <person name="Hibbett D."/>
            <person name="Nagy L.G."/>
            <person name="Martin F.M."/>
        </authorList>
    </citation>
    <scope>NUCLEOTIDE SEQUENCE</scope>
    <source>
        <strain evidence="7">BED1</strain>
    </source>
</reference>
<evidence type="ECO:0000313" key="8">
    <source>
        <dbReference type="Proteomes" id="UP001194468"/>
    </source>
</evidence>
<evidence type="ECO:0000256" key="4">
    <source>
        <dbReference type="ARBA" id="ARBA00038054"/>
    </source>
</evidence>
<organism evidence="7 8">
    <name type="scientific">Boletus edulis BED1</name>
    <dbReference type="NCBI Taxonomy" id="1328754"/>
    <lineage>
        <taxon>Eukaryota</taxon>
        <taxon>Fungi</taxon>
        <taxon>Dikarya</taxon>
        <taxon>Basidiomycota</taxon>
        <taxon>Agaricomycotina</taxon>
        <taxon>Agaricomycetes</taxon>
        <taxon>Agaricomycetidae</taxon>
        <taxon>Boletales</taxon>
        <taxon>Boletineae</taxon>
        <taxon>Boletaceae</taxon>
        <taxon>Boletoideae</taxon>
        <taxon>Boletus</taxon>
    </lineage>
</organism>
<dbReference type="PANTHER" id="PTHR33798:SF5">
    <property type="entry name" value="FLAVIN REDUCTASE LIKE DOMAIN-CONTAINING PROTEIN"/>
    <property type="match status" value="1"/>
</dbReference>
<dbReference type="Pfam" id="PF01613">
    <property type="entry name" value="Flavin_Reduct"/>
    <property type="match status" value="1"/>
</dbReference>
<keyword evidence="3" id="KW-0288">FMN</keyword>
<accession>A0AAD4BWD7</accession>
<comment type="similarity">
    <text evidence="4">Belongs to the flavoredoxin family.</text>
</comment>
<feature type="compositionally biased region" description="Basic and acidic residues" evidence="5">
    <location>
        <begin position="25"/>
        <end position="35"/>
    </location>
</feature>
<keyword evidence="8" id="KW-1185">Reference proteome</keyword>
<gene>
    <name evidence="7" type="ORF">L210DRAFT_914144</name>
</gene>
<evidence type="ECO:0000256" key="2">
    <source>
        <dbReference type="ARBA" id="ARBA00022630"/>
    </source>
</evidence>
<feature type="compositionally biased region" description="Basic and acidic residues" evidence="5">
    <location>
        <begin position="287"/>
        <end position="298"/>
    </location>
</feature>
<name>A0AAD4BWD7_BOLED</name>
<proteinExistence type="inferred from homology"/>
<dbReference type="AlphaFoldDB" id="A0AAD4BWD7"/>
<evidence type="ECO:0000256" key="5">
    <source>
        <dbReference type="SAM" id="MobiDB-lite"/>
    </source>
</evidence>
<evidence type="ECO:0000313" key="7">
    <source>
        <dbReference type="EMBL" id="KAF8441490.1"/>
    </source>
</evidence>
<dbReference type="InterPro" id="IPR012349">
    <property type="entry name" value="Split_barrel_FMN-bd"/>
</dbReference>
<dbReference type="SUPFAM" id="SSF50475">
    <property type="entry name" value="FMN-binding split barrel"/>
    <property type="match status" value="1"/>
</dbReference>